<evidence type="ECO:0000256" key="1">
    <source>
        <dbReference type="SAM" id="MobiDB-lite"/>
    </source>
</evidence>
<dbReference type="Proteomes" id="UP000030764">
    <property type="component" value="Unassembled WGS sequence"/>
</dbReference>
<evidence type="ECO:0000313" key="2">
    <source>
        <dbReference type="EMBL" id="KFD55286.1"/>
    </source>
</evidence>
<organism evidence="2 4">
    <name type="scientific">Trichuris suis</name>
    <name type="common">pig whipworm</name>
    <dbReference type="NCBI Taxonomy" id="68888"/>
    <lineage>
        <taxon>Eukaryota</taxon>
        <taxon>Metazoa</taxon>
        <taxon>Ecdysozoa</taxon>
        <taxon>Nematoda</taxon>
        <taxon>Enoplea</taxon>
        <taxon>Dorylaimia</taxon>
        <taxon>Trichinellida</taxon>
        <taxon>Trichuridae</taxon>
        <taxon>Trichuris</taxon>
    </lineage>
</organism>
<evidence type="ECO:0000313" key="3">
    <source>
        <dbReference type="EMBL" id="KFD65918.1"/>
    </source>
</evidence>
<sequence>LLIRQRSSVFSSIYGFAIDNLAYSKVIPISFALHSLMKLCFQGPQKESNILGPHCPKYPKQTTSSGTGSQHGTKTTDSSRSVYEKLTTLQKTMVKDACKERCEGYLLCSIVDNGRSYKECVEKCIREESEKIAAHGTDV</sequence>
<name>A0A085MDJ0_9BILA</name>
<dbReference type="EMBL" id="KL363201">
    <property type="protein sequence ID" value="KFD55286.1"/>
    <property type="molecule type" value="Genomic_DNA"/>
</dbReference>
<feature type="non-terminal residue" evidence="2">
    <location>
        <position position="139"/>
    </location>
</feature>
<dbReference type="EMBL" id="KL367530">
    <property type="protein sequence ID" value="KFD65918.1"/>
    <property type="molecule type" value="Genomic_DNA"/>
</dbReference>
<feature type="region of interest" description="Disordered" evidence="1">
    <location>
        <begin position="60"/>
        <end position="80"/>
    </location>
</feature>
<dbReference type="Proteomes" id="UP000030758">
    <property type="component" value="Unassembled WGS sequence"/>
</dbReference>
<gene>
    <name evidence="2" type="ORF">M513_03927</name>
    <name evidence="3" type="ORF">M514_03927</name>
</gene>
<protein>
    <submittedName>
        <fullName evidence="2">Uncharacterized protein</fullName>
    </submittedName>
</protein>
<dbReference type="AlphaFoldDB" id="A0A085MDJ0"/>
<evidence type="ECO:0000313" key="4">
    <source>
        <dbReference type="Proteomes" id="UP000030764"/>
    </source>
</evidence>
<proteinExistence type="predicted"/>
<feature type="non-terminal residue" evidence="2">
    <location>
        <position position="1"/>
    </location>
</feature>
<feature type="compositionally biased region" description="Low complexity" evidence="1">
    <location>
        <begin position="60"/>
        <end position="76"/>
    </location>
</feature>
<reference evidence="2 4" key="1">
    <citation type="journal article" date="2014" name="Nat. Genet.">
        <title>Genome and transcriptome of the porcine whipworm Trichuris suis.</title>
        <authorList>
            <person name="Jex A.R."/>
            <person name="Nejsum P."/>
            <person name="Schwarz E.M."/>
            <person name="Hu L."/>
            <person name="Young N.D."/>
            <person name="Hall R.S."/>
            <person name="Korhonen P.K."/>
            <person name="Liao S."/>
            <person name="Thamsborg S."/>
            <person name="Xia J."/>
            <person name="Xu P."/>
            <person name="Wang S."/>
            <person name="Scheerlinck J.P."/>
            <person name="Hofmann A."/>
            <person name="Sternberg P.W."/>
            <person name="Wang J."/>
            <person name="Gasser R.B."/>
        </authorList>
    </citation>
    <scope>NUCLEOTIDE SEQUENCE [LARGE SCALE GENOMIC DNA]</scope>
    <source>
        <strain evidence="3">DCEP-RM93F</strain>
        <strain evidence="2">DCEP-RM93M</strain>
    </source>
</reference>
<accession>A0A085MDJ0</accession>
<keyword evidence="4" id="KW-1185">Reference proteome</keyword>